<keyword evidence="2" id="KW-1185">Reference proteome</keyword>
<organism evidence="1 2">
    <name type="scientific">Desulfuromonas acetoxidans (strain DSM 684 / 11070)</name>
    <dbReference type="NCBI Taxonomy" id="281689"/>
    <lineage>
        <taxon>Bacteria</taxon>
        <taxon>Pseudomonadati</taxon>
        <taxon>Thermodesulfobacteriota</taxon>
        <taxon>Desulfuromonadia</taxon>
        <taxon>Desulfuromonadales</taxon>
        <taxon>Desulfuromonadaceae</taxon>
        <taxon>Desulfuromonas</taxon>
    </lineage>
</organism>
<dbReference type="EMBL" id="AAEW02000002">
    <property type="protein sequence ID" value="EAT16968.1"/>
    <property type="molecule type" value="Genomic_DNA"/>
</dbReference>
<accession>Q1K3K6</accession>
<protein>
    <submittedName>
        <fullName evidence="1">Uncharacterized protein</fullName>
    </submittedName>
</protein>
<reference evidence="1" key="1">
    <citation type="submission" date="2006-05" db="EMBL/GenBank/DDBJ databases">
        <title>Annotation of the draft genome assembly of Desulfuromonas acetoxidans DSM 684.</title>
        <authorList>
            <consortium name="US DOE Joint Genome Institute (JGI-ORNL)"/>
            <person name="Larimer F."/>
            <person name="Land M."/>
            <person name="Hauser L."/>
        </authorList>
    </citation>
    <scope>NUCLEOTIDE SEQUENCE [LARGE SCALE GENOMIC DNA]</scope>
    <source>
        <strain evidence="1">DSM 684</strain>
    </source>
</reference>
<gene>
    <name evidence="1" type="ORF">Dace_2834</name>
</gene>
<name>Q1K3K6_DESA6</name>
<evidence type="ECO:0000313" key="1">
    <source>
        <dbReference type="EMBL" id="EAT16968.1"/>
    </source>
</evidence>
<proteinExistence type="predicted"/>
<dbReference type="AlphaFoldDB" id="Q1K3K6"/>
<sequence>MDALFKGGELSVSELVGMVYLIATNAYHQEKVAAKTDPKKRNIRLLPLSVVGQVKRQRNDHAPEPLEGDMEPFEQFLADALKTARISLGLPEDNATEFSYPLTTAVRNAMSCNQIVDYLAQVETEGPIMSGRINEVLQELKRIDPDNFNSNESTLLEAKTRAHLSVMSIEGTGRDMAVSIVNPYGRMIRLSIRRFELLVENLDVTRSLGDLVREIEKGDFRQTYINTKVPNGEVVARYTSETSTLRAAVISVRKGDVEDVAEFILDADAVVCTYLAVKRLRLDYTRFIVLRDEAGSRVDFDPFD</sequence>
<reference evidence="1" key="2">
    <citation type="submission" date="2006-05" db="EMBL/GenBank/DDBJ databases">
        <title>Sequencing of the draft genome and assembly of Desulfuromonas acetoxidans DSM 684.</title>
        <authorList>
            <consortium name="US DOE Joint Genome Institute (JGI-PGF)"/>
            <person name="Copeland A."/>
            <person name="Lucas S."/>
            <person name="Lapidus A."/>
            <person name="Barry K."/>
            <person name="Detter J.C."/>
            <person name="Glavina del Rio T."/>
            <person name="Hammon N."/>
            <person name="Israni S."/>
            <person name="Dalin E."/>
            <person name="Tice H."/>
            <person name="Bruce D."/>
            <person name="Pitluck S."/>
            <person name="Richardson P."/>
        </authorList>
    </citation>
    <scope>NUCLEOTIDE SEQUENCE [LARGE SCALE GENOMIC DNA]</scope>
    <source>
        <strain evidence="1">DSM 684</strain>
    </source>
</reference>
<comment type="caution">
    <text evidence="1">The sequence shown here is derived from an EMBL/GenBank/DDBJ whole genome shotgun (WGS) entry which is preliminary data.</text>
</comment>
<evidence type="ECO:0000313" key="2">
    <source>
        <dbReference type="Proteomes" id="UP000005695"/>
    </source>
</evidence>
<dbReference type="Proteomes" id="UP000005695">
    <property type="component" value="Unassembled WGS sequence"/>
</dbReference>